<dbReference type="Proteomes" id="UP000199735">
    <property type="component" value="Unassembled WGS sequence"/>
</dbReference>
<evidence type="ECO:0000313" key="3">
    <source>
        <dbReference type="EMBL" id="SEN76639.1"/>
    </source>
</evidence>
<organism evidence="2 4">
    <name type="scientific">Terribacillus saccharophilus</name>
    <dbReference type="NCBI Taxonomy" id="361277"/>
    <lineage>
        <taxon>Bacteria</taxon>
        <taxon>Bacillati</taxon>
        <taxon>Bacillota</taxon>
        <taxon>Bacilli</taxon>
        <taxon>Bacillales</taxon>
        <taxon>Bacillaceae</taxon>
        <taxon>Terribacillus</taxon>
    </lineage>
</organism>
<dbReference type="KEGG" id="tap:GZ22_00640"/>
<evidence type="ECO:0000313" key="4">
    <source>
        <dbReference type="Proteomes" id="UP000027980"/>
    </source>
</evidence>
<dbReference type="HOGENOM" id="CLU_117532_0_0_9"/>
<accession>A0A075LLJ9</accession>
<feature type="transmembrane region" description="Helical" evidence="1">
    <location>
        <begin position="153"/>
        <end position="173"/>
    </location>
</feature>
<evidence type="ECO:0000313" key="5">
    <source>
        <dbReference type="Proteomes" id="UP000199735"/>
    </source>
</evidence>
<evidence type="ECO:0000256" key="1">
    <source>
        <dbReference type="SAM" id="Phobius"/>
    </source>
</evidence>
<proteinExistence type="predicted"/>
<protein>
    <submittedName>
        <fullName evidence="2">Membrane protein</fullName>
    </submittedName>
</protein>
<dbReference type="Proteomes" id="UP000027980">
    <property type="component" value="Chromosome"/>
</dbReference>
<sequence length="182" mass="20139">MNGIIVLIILCEVGFWVFIAAGLIARYVFKLPKVGIILLGATPLIDLTLLAATGFDLARGSTATNAHAIAAIYIGVSLAYGKSMIRWADQRFAYYITKQGEKPKKLYGKEHARKEAKGWLQHLLAYIIGAGLLLAVIYWIHDASRTEALSNVLRIWSIILGIDFIISFSYTLYPKKEKHAGS</sequence>
<gene>
    <name evidence="2" type="ORF">GZ22_00640</name>
    <name evidence="3" type="ORF">SAMN04489762_2788</name>
</gene>
<feature type="transmembrane region" description="Helical" evidence="1">
    <location>
        <begin position="6"/>
        <end position="29"/>
    </location>
</feature>
<evidence type="ECO:0000313" key="2">
    <source>
        <dbReference type="EMBL" id="AIF65303.1"/>
    </source>
</evidence>
<keyword evidence="1" id="KW-0472">Membrane</keyword>
<dbReference type="GeneID" id="34222586"/>
<reference evidence="3 5" key="2">
    <citation type="submission" date="2016-10" db="EMBL/GenBank/DDBJ databases">
        <authorList>
            <person name="Varghese N."/>
            <person name="Submissions S."/>
        </authorList>
    </citation>
    <scope>NUCLEOTIDE SEQUENCE [LARGE SCALE GENOMIC DNA]</scope>
    <source>
        <strain evidence="3 5">DSM 21619</strain>
    </source>
</reference>
<dbReference type="OrthoDB" id="2082317at2"/>
<accession>A0AAX2EI01</accession>
<name>A0A075LLJ9_9BACI</name>
<dbReference type="EMBL" id="CP008876">
    <property type="protein sequence ID" value="AIF65303.1"/>
    <property type="molecule type" value="Genomic_DNA"/>
</dbReference>
<feature type="transmembrane region" description="Helical" evidence="1">
    <location>
        <begin position="36"/>
        <end position="58"/>
    </location>
</feature>
<dbReference type="EMBL" id="FOCD01000003">
    <property type="protein sequence ID" value="SEN76639.1"/>
    <property type="molecule type" value="Genomic_DNA"/>
</dbReference>
<reference evidence="2 4" key="1">
    <citation type="submission" date="2014-07" db="EMBL/GenBank/DDBJ databases">
        <title>Complete genome sequence of a moderately halophilic bacterium Terribacillus aidingensis MP602, isolated from Cryptomeria fortunei in Tianmu mountain in China.</title>
        <authorList>
            <person name="Wang Y."/>
            <person name="Lu P."/>
            <person name="Zhang L."/>
        </authorList>
    </citation>
    <scope>NUCLEOTIDE SEQUENCE [LARGE SCALE GENOMIC DNA]</scope>
    <source>
        <strain evidence="2 4">MP602</strain>
    </source>
</reference>
<dbReference type="AlphaFoldDB" id="A0A075LLJ9"/>
<dbReference type="RefSeq" id="WP_038557698.1">
    <property type="nucleotide sequence ID" value="NZ_CP008876.1"/>
</dbReference>
<feature type="transmembrane region" description="Helical" evidence="1">
    <location>
        <begin position="64"/>
        <end position="81"/>
    </location>
</feature>
<keyword evidence="1" id="KW-1133">Transmembrane helix</keyword>
<keyword evidence="1" id="KW-0812">Transmembrane</keyword>
<feature type="transmembrane region" description="Helical" evidence="1">
    <location>
        <begin position="123"/>
        <end position="141"/>
    </location>
</feature>